<comment type="similarity">
    <text evidence="1 2">Belongs to the UPF0301 (AlgH) family.</text>
</comment>
<dbReference type="AlphaFoldDB" id="A0A543NG87"/>
<evidence type="ECO:0000256" key="1">
    <source>
        <dbReference type="ARBA" id="ARBA00009600"/>
    </source>
</evidence>
<name>A0A543NG87_9ACTN</name>
<evidence type="ECO:0000313" key="3">
    <source>
        <dbReference type="EMBL" id="TQN30804.1"/>
    </source>
</evidence>
<dbReference type="HAMAP" id="MF_00758">
    <property type="entry name" value="UPF0301"/>
    <property type="match status" value="1"/>
</dbReference>
<proteinExistence type="inferred from homology"/>
<dbReference type="Gene3D" id="3.40.1740.10">
    <property type="entry name" value="VC0467-like"/>
    <property type="match status" value="1"/>
</dbReference>
<gene>
    <name evidence="3" type="ORF">FHX37_0688</name>
</gene>
<dbReference type="RefSeq" id="WP_141922021.1">
    <property type="nucleotide sequence ID" value="NZ_VFQC01000001.1"/>
</dbReference>
<dbReference type="SUPFAM" id="SSF143456">
    <property type="entry name" value="VC0467-like"/>
    <property type="match status" value="1"/>
</dbReference>
<dbReference type="EMBL" id="VFQC01000001">
    <property type="protein sequence ID" value="TQN30804.1"/>
    <property type="molecule type" value="Genomic_DNA"/>
</dbReference>
<protein>
    <recommendedName>
        <fullName evidence="2">UPF0301 protein FHX37_0688</fullName>
    </recommendedName>
</protein>
<keyword evidence="4" id="KW-1185">Reference proteome</keyword>
<dbReference type="Proteomes" id="UP000317422">
    <property type="component" value="Unassembled WGS sequence"/>
</dbReference>
<organism evidence="3 4">
    <name type="scientific">Haloactinospora alba</name>
    <dbReference type="NCBI Taxonomy" id="405555"/>
    <lineage>
        <taxon>Bacteria</taxon>
        <taxon>Bacillati</taxon>
        <taxon>Actinomycetota</taxon>
        <taxon>Actinomycetes</taxon>
        <taxon>Streptosporangiales</taxon>
        <taxon>Nocardiopsidaceae</taxon>
        <taxon>Haloactinospora</taxon>
    </lineage>
</organism>
<dbReference type="Pfam" id="PF02622">
    <property type="entry name" value="DUF179"/>
    <property type="match status" value="1"/>
</dbReference>
<sequence length="194" mass="20758">MEQPILTGRLLVATPVLDDPNFRRSVVFVIDDNESDGTLGVIVNRPLEVPVNEVLQGWGGYADAPEVMFSGGPVGAGAGVALGMPRHEETPLGWSPLESAEARDRVPGLGMVDLDTPPEILGDALDRFRGFAGYTGWSVGQLSAEIEEGAWYTLPATSDDVFSNEPGSLWPRVLRRQGGDLALVSTFPDDPTLN</sequence>
<dbReference type="PANTHER" id="PTHR30327">
    <property type="entry name" value="UNCHARACTERIZED PROTEIN YQGE"/>
    <property type="match status" value="1"/>
</dbReference>
<dbReference type="OrthoDB" id="9807486at2"/>
<dbReference type="NCBIfam" id="NF001270">
    <property type="entry name" value="PRK00228.2-2"/>
    <property type="match status" value="1"/>
</dbReference>
<dbReference type="InterPro" id="IPR003774">
    <property type="entry name" value="AlgH-like"/>
</dbReference>
<accession>A0A543NG87</accession>
<comment type="caution">
    <text evidence="3">The sequence shown here is derived from an EMBL/GenBank/DDBJ whole genome shotgun (WGS) entry which is preliminary data.</text>
</comment>
<dbReference type="PANTHER" id="PTHR30327:SF1">
    <property type="entry name" value="UPF0301 PROTEIN YQGE"/>
    <property type="match status" value="1"/>
</dbReference>
<evidence type="ECO:0000256" key="2">
    <source>
        <dbReference type="HAMAP-Rule" id="MF_00758"/>
    </source>
</evidence>
<reference evidence="3 4" key="1">
    <citation type="submission" date="2019-06" db="EMBL/GenBank/DDBJ databases">
        <title>Sequencing the genomes of 1000 actinobacteria strains.</title>
        <authorList>
            <person name="Klenk H.-P."/>
        </authorList>
    </citation>
    <scope>NUCLEOTIDE SEQUENCE [LARGE SCALE GENOMIC DNA]</scope>
    <source>
        <strain evidence="3 4">DSM 45015</strain>
    </source>
</reference>
<evidence type="ECO:0000313" key="4">
    <source>
        <dbReference type="Proteomes" id="UP000317422"/>
    </source>
</evidence>
<dbReference type="GO" id="GO:0005829">
    <property type="term" value="C:cytosol"/>
    <property type="evidence" value="ECO:0007669"/>
    <property type="project" value="TreeGrafter"/>
</dbReference>